<dbReference type="GO" id="GO:0051301">
    <property type="term" value="P:cell division"/>
    <property type="evidence" value="ECO:0007669"/>
    <property type="project" value="UniProtKB-KW"/>
</dbReference>
<evidence type="ECO:0000256" key="7">
    <source>
        <dbReference type="ARBA" id="ARBA00022984"/>
    </source>
</evidence>
<comment type="caution">
    <text evidence="12">Lacks conserved residue(s) required for the propagation of feature annotation.</text>
</comment>
<dbReference type="NCBIfam" id="NF006873">
    <property type="entry name" value="PRK09369.1"/>
    <property type="match status" value="1"/>
</dbReference>
<dbReference type="AlphaFoldDB" id="A0A2K2F991"/>
<dbReference type="InterPro" id="IPR005750">
    <property type="entry name" value="UDP_GlcNAc_COvinyl_MurA"/>
</dbReference>
<dbReference type="HAMAP" id="MF_00111">
    <property type="entry name" value="MurA"/>
    <property type="match status" value="1"/>
</dbReference>
<dbReference type="UniPathway" id="UPA00219"/>
<keyword evidence="15" id="KW-1185">Reference proteome</keyword>
<dbReference type="RefSeq" id="WP_103082680.1">
    <property type="nucleotide sequence ID" value="NZ_CP021850.1"/>
</dbReference>
<comment type="catalytic activity">
    <reaction evidence="11 12">
        <text>phosphoenolpyruvate + UDP-N-acetyl-alpha-D-glucosamine = UDP-N-acetyl-3-O-(1-carboxyvinyl)-alpha-D-glucosamine + phosphate</text>
        <dbReference type="Rhea" id="RHEA:18681"/>
        <dbReference type="ChEBI" id="CHEBI:43474"/>
        <dbReference type="ChEBI" id="CHEBI:57705"/>
        <dbReference type="ChEBI" id="CHEBI:58702"/>
        <dbReference type="ChEBI" id="CHEBI:68483"/>
        <dbReference type="EC" id="2.5.1.7"/>
    </reaction>
</comment>
<evidence type="ECO:0000256" key="12">
    <source>
        <dbReference type="HAMAP-Rule" id="MF_00111"/>
    </source>
</evidence>
<sequence length="421" mass="45366">MERYAINGGKPLYGEVCISGAKNAAVAIIPASLLVDGPCRIENIPNISDVISLKYILTYLGATIKYESNNENAMIIDTSGVNSYTATCDRVKNLRASYYLLGALLGRFKKAEVVFPGGCDFGFRPMDQHFKGFEALGAKVKVEHGIIKVSADRLKGSRIYLDVVSVGATINLMLAAVKAEGVTIIENAAKEPHVVDVANFLNAMGAKIRGAGTDVIKITGVPVLRGRATYSIIPDQIEAGTFMIAAAATKGDVTVRNVIPKHMESLSAKLMEMGIEVIQGEDWIRVKYNGQINKVSIKTLPYPGFPTDLHPLTAVLLCLADGTSTITEGVWDSRFQYVDELKRMGALIKVEGRMAVIEGVGKLTGAPIKATDLRAGAAMTIAGLCAEGHTEVFDVKYIDRGYEKFDTKLRSLGADITRVTD</sequence>
<keyword evidence="9 12" id="KW-0961">Cell wall biogenesis/degradation</keyword>
<evidence type="ECO:0000256" key="10">
    <source>
        <dbReference type="ARBA" id="ARBA00038367"/>
    </source>
</evidence>
<feature type="binding site" evidence="12">
    <location>
        <position position="95"/>
    </location>
    <ligand>
        <name>UDP-N-acetyl-alpha-D-glucosamine</name>
        <dbReference type="ChEBI" id="CHEBI:57705"/>
    </ligand>
</feature>
<dbReference type="NCBIfam" id="NF009470">
    <property type="entry name" value="PRK12830.1"/>
    <property type="match status" value="1"/>
</dbReference>
<comment type="similarity">
    <text evidence="10 12">Belongs to the EPSP synthase family. MurA subfamily.</text>
</comment>
<dbReference type="PANTHER" id="PTHR43783:SF2">
    <property type="entry name" value="UDP-N-ACETYLGLUCOSAMINE 1-CARBOXYVINYLTRANSFERASE 2"/>
    <property type="match status" value="1"/>
</dbReference>
<reference evidence="14 15" key="1">
    <citation type="submission" date="2017-06" db="EMBL/GenBank/DDBJ databases">
        <title>Investigating the central metabolism of Clostridium thermosuccinogenes.</title>
        <authorList>
            <person name="Koendjbiharie J.G."/>
            <person name="van Kranenburg R."/>
        </authorList>
    </citation>
    <scope>NUCLEOTIDE SEQUENCE [LARGE SCALE GENOMIC DNA]</scope>
    <source>
        <strain evidence="14 15">DSM 5806</strain>
    </source>
</reference>
<evidence type="ECO:0000256" key="5">
    <source>
        <dbReference type="ARBA" id="ARBA00022679"/>
    </source>
</evidence>
<keyword evidence="12" id="KW-0670">Pyruvate</keyword>
<dbReference type="GO" id="GO:0005737">
    <property type="term" value="C:cytoplasm"/>
    <property type="evidence" value="ECO:0007669"/>
    <property type="project" value="UniProtKB-SubCell"/>
</dbReference>
<evidence type="ECO:0000259" key="13">
    <source>
        <dbReference type="Pfam" id="PF00275"/>
    </source>
</evidence>
<proteinExistence type="inferred from homology"/>
<keyword evidence="7 12" id="KW-0573">Peptidoglycan synthesis</keyword>
<dbReference type="SUPFAM" id="SSF55205">
    <property type="entry name" value="EPT/RTPC-like"/>
    <property type="match status" value="1"/>
</dbReference>
<evidence type="ECO:0000256" key="9">
    <source>
        <dbReference type="ARBA" id="ARBA00023316"/>
    </source>
</evidence>
<comment type="function">
    <text evidence="12">Cell wall formation. Adds enolpyruvyl to UDP-N-acetylglucosamine.</text>
</comment>
<evidence type="ECO:0000256" key="8">
    <source>
        <dbReference type="ARBA" id="ARBA00023306"/>
    </source>
</evidence>
<dbReference type="EC" id="2.5.1.7" evidence="12"/>
<comment type="caution">
    <text evidence="14">The sequence shown here is derived from an EMBL/GenBank/DDBJ whole genome shotgun (WGS) entry which is preliminary data.</text>
</comment>
<dbReference type="Gene3D" id="3.65.10.10">
    <property type="entry name" value="Enolpyruvate transferase domain"/>
    <property type="match status" value="2"/>
</dbReference>
<dbReference type="NCBIfam" id="TIGR01072">
    <property type="entry name" value="murA"/>
    <property type="match status" value="1"/>
</dbReference>
<comment type="pathway">
    <text evidence="2 12">Cell wall biogenesis; peptidoglycan biosynthesis.</text>
</comment>
<evidence type="ECO:0000256" key="6">
    <source>
        <dbReference type="ARBA" id="ARBA00022960"/>
    </source>
</evidence>
<dbReference type="GO" id="GO:0019277">
    <property type="term" value="P:UDP-N-acetylgalactosamine biosynthetic process"/>
    <property type="evidence" value="ECO:0007669"/>
    <property type="project" value="InterPro"/>
</dbReference>
<evidence type="ECO:0000256" key="4">
    <source>
        <dbReference type="ARBA" id="ARBA00022618"/>
    </source>
</evidence>
<feature type="active site" description="Proton donor" evidence="12">
    <location>
        <position position="119"/>
    </location>
</feature>
<evidence type="ECO:0000256" key="11">
    <source>
        <dbReference type="ARBA" id="ARBA00047527"/>
    </source>
</evidence>
<accession>A0A2K2F991</accession>
<dbReference type="GO" id="GO:0009252">
    <property type="term" value="P:peptidoglycan biosynthetic process"/>
    <property type="evidence" value="ECO:0007669"/>
    <property type="project" value="UniProtKB-UniRule"/>
</dbReference>
<dbReference type="FunFam" id="3.65.10.10:FF:000001">
    <property type="entry name" value="UDP-N-acetylglucosamine 1-carboxyvinyltransferase"/>
    <property type="match status" value="1"/>
</dbReference>
<keyword evidence="4 12" id="KW-0132">Cell division</keyword>
<dbReference type="Proteomes" id="UP000236151">
    <property type="component" value="Unassembled WGS sequence"/>
</dbReference>
<keyword evidence="3 12" id="KW-0963">Cytoplasm</keyword>
<feature type="binding site" evidence="12">
    <location>
        <begin position="124"/>
        <end position="128"/>
    </location>
    <ligand>
        <name>UDP-N-acetyl-alpha-D-glucosamine</name>
        <dbReference type="ChEBI" id="CHEBI:57705"/>
    </ligand>
</feature>
<dbReference type="GO" id="GO:0008360">
    <property type="term" value="P:regulation of cell shape"/>
    <property type="evidence" value="ECO:0007669"/>
    <property type="project" value="UniProtKB-KW"/>
</dbReference>
<feature type="binding site" evidence="12">
    <location>
        <position position="330"/>
    </location>
    <ligand>
        <name>UDP-N-acetyl-alpha-D-glucosamine</name>
        <dbReference type="ChEBI" id="CHEBI:57705"/>
    </ligand>
</feature>
<organism evidence="14 15">
    <name type="scientific">Clostridium thermosuccinogenes</name>
    <dbReference type="NCBI Taxonomy" id="84032"/>
    <lineage>
        <taxon>Bacteria</taxon>
        <taxon>Bacillati</taxon>
        <taxon>Bacillota</taxon>
        <taxon>Clostridia</taxon>
        <taxon>Eubacteriales</taxon>
        <taxon>Clostridiaceae</taxon>
        <taxon>Clostridium</taxon>
    </lineage>
</organism>
<feature type="modified residue" description="2-(S-cysteinyl)pyruvic acid O-phosphothioketal" evidence="12">
    <location>
        <position position="119"/>
    </location>
</feature>
<dbReference type="InterPro" id="IPR013792">
    <property type="entry name" value="RNA3'P_cycl/enolpyr_Trfase_a/b"/>
</dbReference>
<dbReference type="CDD" id="cd01555">
    <property type="entry name" value="UdpNAET"/>
    <property type="match status" value="1"/>
</dbReference>
<protein>
    <recommendedName>
        <fullName evidence="12">UDP-N-acetylglucosamine 1-carboxyvinyltransferase</fullName>
        <ecNumber evidence="12">2.5.1.7</ecNumber>
    </recommendedName>
    <alternativeName>
        <fullName evidence="12">Enoylpyruvate transferase</fullName>
    </alternativeName>
    <alternativeName>
        <fullName evidence="12">UDP-N-acetylglucosamine enolpyruvyl transferase</fullName>
        <shortName evidence="12">EPT</shortName>
    </alternativeName>
</protein>
<evidence type="ECO:0000256" key="1">
    <source>
        <dbReference type="ARBA" id="ARBA00004496"/>
    </source>
</evidence>
<evidence type="ECO:0000256" key="3">
    <source>
        <dbReference type="ARBA" id="ARBA00022490"/>
    </source>
</evidence>
<feature type="binding site" evidence="12">
    <location>
        <position position="308"/>
    </location>
    <ligand>
        <name>UDP-N-acetyl-alpha-D-glucosamine</name>
        <dbReference type="ChEBI" id="CHEBI:57705"/>
    </ligand>
</feature>
<keyword evidence="5 12" id="KW-0808">Transferase</keyword>
<feature type="domain" description="Enolpyruvate transferase" evidence="13">
    <location>
        <begin position="7"/>
        <end position="409"/>
    </location>
</feature>
<evidence type="ECO:0000256" key="2">
    <source>
        <dbReference type="ARBA" id="ARBA00004752"/>
    </source>
</evidence>
<dbReference type="PANTHER" id="PTHR43783">
    <property type="entry name" value="UDP-N-ACETYLGLUCOSAMINE 1-CARBOXYVINYLTRANSFERASE"/>
    <property type="match status" value="1"/>
</dbReference>
<name>A0A2K2F991_9CLOT</name>
<dbReference type="KEGG" id="cthd:CDO33_19960"/>
<dbReference type="GO" id="GO:0071555">
    <property type="term" value="P:cell wall organization"/>
    <property type="evidence" value="ECO:0007669"/>
    <property type="project" value="UniProtKB-KW"/>
</dbReference>
<feature type="binding site" evidence="12">
    <location>
        <begin position="22"/>
        <end position="23"/>
    </location>
    <ligand>
        <name>phosphoenolpyruvate</name>
        <dbReference type="ChEBI" id="CHEBI:58702"/>
    </ligand>
</feature>
<keyword evidence="8 12" id="KW-0131">Cell cycle</keyword>
<dbReference type="OrthoDB" id="9803760at2"/>
<dbReference type="InterPro" id="IPR036968">
    <property type="entry name" value="Enolpyruvate_Tfrase_sf"/>
</dbReference>
<evidence type="ECO:0000313" key="15">
    <source>
        <dbReference type="Proteomes" id="UP000236151"/>
    </source>
</evidence>
<gene>
    <name evidence="12" type="primary">murA</name>
    <name evidence="14" type="ORF">CDQ84_15680</name>
</gene>
<dbReference type="InterPro" id="IPR050068">
    <property type="entry name" value="MurA_subfamily"/>
</dbReference>
<dbReference type="Pfam" id="PF00275">
    <property type="entry name" value="EPSP_synthase"/>
    <property type="match status" value="1"/>
</dbReference>
<evidence type="ECO:0000313" key="14">
    <source>
        <dbReference type="EMBL" id="PNT96229.1"/>
    </source>
</evidence>
<dbReference type="InterPro" id="IPR001986">
    <property type="entry name" value="Enolpyruvate_Tfrase_dom"/>
</dbReference>
<comment type="subcellular location">
    <subcellularLocation>
        <location evidence="1 12">Cytoplasm</location>
    </subcellularLocation>
</comment>
<dbReference type="EMBL" id="NIOJ01000052">
    <property type="protein sequence ID" value="PNT96229.1"/>
    <property type="molecule type" value="Genomic_DNA"/>
</dbReference>
<dbReference type="GO" id="GO:0008760">
    <property type="term" value="F:UDP-N-acetylglucosamine 1-carboxyvinyltransferase activity"/>
    <property type="evidence" value="ECO:0007669"/>
    <property type="project" value="UniProtKB-UniRule"/>
</dbReference>
<keyword evidence="6 12" id="KW-0133">Cell shape</keyword>